<dbReference type="AlphaFoldDB" id="A0A7T6AQX8"/>
<feature type="compositionally biased region" description="Polar residues" evidence="1">
    <location>
        <begin position="1"/>
        <end position="19"/>
    </location>
</feature>
<organism evidence="2 3">
    <name type="scientific">Desulfobulbus oligotrophicus</name>
    <dbReference type="NCBI Taxonomy" id="1909699"/>
    <lineage>
        <taxon>Bacteria</taxon>
        <taxon>Pseudomonadati</taxon>
        <taxon>Thermodesulfobacteriota</taxon>
        <taxon>Desulfobulbia</taxon>
        <taxon>Desulfobulbales</taxon>
        <taxon>Desulfobulbaceae</taxon>
        <taxon>Desulfobulbus</taxon>
    </lineage>
</organism>
<name>A0A7T6AQX8_9BACT</name>
<evidence type="ECO:0000256" key="1">
    <source>
        <dbReference type="SAM" id="MobiDB-lite"/>
    </source>
</evidence>
<proteinExistence type="predicted"/>
<evidence type="ECO:0000313" key="3">
    <source>
        <dbReference type="Proteomes" id="UP000596092"/>
    </source>
</evidence>
<accession>A0A7T6AQX8</accession>
<feature type="region of interest" description="Disordered" evidence="1">
    <location>
        <begin position="1"/>
        <end position="53"/>
    </location>
</feature>
<dbReference type="EMBL" id="CP054140">
    <property type="protein sequence ID" value="QQG66007.1"/>
    <property type="molecule type" value="Genomic_DNA"/>
</dbReference>
<gene>
    <name evidence="2" type="ORF">HP555_09070</name>
</gene>
<sequence>MMNINPNPQYSSLPVSQQPGAGLSADSRLRPPDSQLQPDDNISLHQKPSPPLTYSKNLQVNTGSNAQLSMLRDLVANLLREQGVNTTIATGSGEISLETLTVEEAQELVSEDGYFGVEQTSERIFQFAIGLAGGNPSHIDAVKKGIDQGFAEAKKAFGGWLPDISYTTYDAVMQKLDTWVTDARAAV</sequence>
<keyword evidence="3" id="KW-1185">Reference proteome</keyword>
<dbReference type="KEGG" id="dog:HP555_09070"/>
<reference evidence="2 3" key="1">
    <citation type="submission" date="2020-05" db="EMBL/GenBank/DDBJ databases">
        <title>Complete genome of Desulfobulbus oligotrophicus.</title>
        <authorList>
            <person name="Podar M."/>
        </authorList>
    </citation>
    <scope>NUCLEOTIDE SEQUENCE [LARGE SCALE GENOMIC DNA]</scope>
    <source>
        <strain evidence="2 3">Prop6</strain>
    </source>
</reference>
<dbReference type="RefSeq" id="WP_199261727.1">
    <property type="nucleotide sequence ID" value="NZ_CP054140.1"/>
</dbReference>
<feature type="compositionally biased region" description="Polar residues" evidence="1">
    <location>
        <begin position="34"/>
        <end position="53"/>
    </location>
</feature>
<dbReference type="Proteomes" id="UP000596092">
    <property type="component" value="Chromosome"/>
</dbReference>
<protein>
    <recommendedName>
        <fullName evidence="4">DUF5610 domain-containing protein</fullName>
    </recommendedName>
</protein>
<evidence type="ECO:0008006" key="4">
    <source>
        <dbReference type="Google" id="ProtNLM"/>
    </source>
</evidence>
<evidence type="ECO:0000313" key="2">
    <source>
        <dbReference type="EMBL" id="QQG66007.1"/>
    </source>
</evidence>